<keyword evidence="3" id="KW-1185">Reference proteome</keyword>
<feature type="coiled-coil region" evidence="1">
    <location>
        <begin position="42"/>
        <end position="69"/>
    </location>
</feature>
<keyword evidence="1" id="KW-0175">Coiled coil</keyword>
<dbReference type="PANTHER" id="PTHR34387">
    <property type="entry name" value="SLR1258 PROTEIN"/>
    <property type="match status" value="1"/>
</dbReference>
<evidence type="ECO:0000313" key="2">
    <source>
        <dbReference type="EMBL" id="MBZ5751030.1"/>
    </source>
</evidence>
<dbReference type="Pfam" id="PF04402">
    <property type="entry name" value="SIMPL"/>
    <property type="match status" value="1"/>
</dbReference>
<dbReference type="Gene3D" id="3.30.110.170">
    <property type="entry name" value="Protein of unknown function (DUF541), domain 1"/>
    <property type="match status" value="1"/>
</dbReference>
<dbReference type="RefSeq" id="WP_224139307.1">
    <property type="nucleotide sequence ID" value="NZ_JAIQUM010000025.1"/>
</dbReference>
<evidence type="ECO:0000313" key="3">
    <source>
        <dbReference type="Proteomes" id="UP001165287"/>
    </source>
</evidence>
<protein>
    <submittedName>
        <fullName evidence="2">SIMPL domain-containing protein</fullName>
    </submittedName>
</protein>
<reference evidence="2" key="1">
    <citation type="submission" date="2024-05" db="EMBL/GenBank/DDBJ databases">
        <title>Metabacillus sp. nov., isolated from the rhizosphere soil of tomato plants.</title>
        <authorList>
            <person name="Ma R."/>
        </authorList>
    </citation>
    <scope>NUCLEOTIDE SEQUENCE</scope>
    <source>
        <strain evidence="2">DBTR6</strain>
    </source>
</reference>
<sequence length="223" mass="24763">MTYFQRSIPHFSSGKHIQGKMILGGTGRKSVIPDQAMINIGIMTENEHVENAQKENSALSNQVIESLEKIGILKNDIQTLSYTIQPIYDFVEGQSIFRAYQIKHIFEVTVHDLNKVATVYETSVAAGANMSGGVRFEVSNVAFYYQEALQLAMKDATDKALKLGQQIGVKIILPPAKITEEPTLISPREVALSYPTDIPLQAAPPIQRSTLEIQAKITVIFHY</sequence>
<gene>
    <name evidence="2" type="ORF">K9V48_12415</name>
</gene>
<dbReference type="Proteomes" id="UP001165287">
    <property type="component" value="Unassembled WGS sequence"/>
</dbReference>
<dbReference type="InterPro" id="IPR052022">
    <property type="entry name" value="26kDa_periplasmic_antigen"/>
</dbReference>
<dbReference type="InterPro" id="IPR007497">
    <property type="entry name" value="SIMPL/DUF541"/>
</dbReference>
<dbReference type="PANTHER" id="PTHR34387:SF1">
    <property type="entry name" value="PERIPLASMIC IMMUNOGENIC PROTEIN"/>
    <property type="match status" value="1"/>
</dbReference>
<name>A0ABS7USU7_9BACI</name>
<organism evidence="2 3">
    <name type="scientific">Metabacillus rhizolycopersici</name>
    <dbReference type="NCBI Taxonomy" id="2875709"/>
    <lineage>
        <taxon>Bacteria</taxon>
        <taxon>Bacillati</taxon>
        <taxon>Bacillota</taxon>
        <taxon>Bacilli</taxon>
        <taxon>Bacillales</taxon>
        <taxon>Bacillaceae</taxon>
        <taxon>Metabacillus</taxon>
    </lineage>
</organism>
<accession>A0ABS7USU7</accession>
<proteinExistence type="predicted"/>
<dbReference type="EMBL" id="JAIQUM010000025">
    <property type="protein sequence ID" value="MBZ5751030.1"/>
    <property type="molecule type" value="Genomic_DNA"/>
</dbReference>
<evidence type="ECO:0000256" key="1">
    <source>
        <dbReference type="SAM" id="Coils"/>
    </source>
</evidence>
<comment type="caution">
    <text evidence="2">The sequence shown here is derived from an EMBL/GenBank/DDBJ whole genome shotgun (WGS) entry which is preliminary data.</text>
</comment>
<dbReference type="Gene3D" id="3.30.70.2970">
    <property type="entry name" value="Protein of unknown function (DUF541), domain 2"/>
    <property type="match status" value="1"/>
</dbReference>